<evidence type="ECO:0000259" key="3">
    <source>
        <dbReference type="Pfam" id="PF01464"/>
    </source>
</evidence>
<evidence type="ECO:0000313" key="5">
    <source>
        <dbReference type="Proteomes" id="UP001193501"/>
    </source>
</evidence>
<evidence type="ECO:0000256" key="2">
    <source>
        <dbReference type="SAM" id="SignalP"/>
    </source>
</evidence>
<name>A0AAE4YEJ2_9RHOB</name>
<organism evidence="4 5">
    <name type="scientific">Stagnihabitans tardus</name>
    <dbReference type="NCBI Taxonomy" id="2699202"/>
    <lineage>
        <taxon>Bacteria</taxon>
        <taxon>Pseudomonadati</taxon>
        <taxon>Pseudomonadota</taxon>
        <taxon>Alphaproteobacteria</taxon>
        <taxon>Rhodobacterales</taxon>
        <taxon>Paracoccaceae</taxon>
        <taxon>Stagnihabitans</taxon>
    </lineage>
</organism>
<accession>A0AAE4YEJ2</accession>
<dbReference type="InterPro" id="IPR023346">
    <property type="entry name" value="Lysozyme-like_dom_sf"/>
</dbReference>
<comment type="similarity">
    <text evidence="1">Belongs to the virb1 family.</text>
</comment>
<dbReference type="Proteomes" id="UP001193501">
    <property type="component" value="Unassembled WGS sequence"/>
</dbReference>
<keyword evidence="2" id="KW-0732">Signal</keyword>
<gene>
    <name evidence="4" type="ORF">GV832_19995</name>
</gene>
<evidence type="ECO:0000313" key="4">
    <source>
        <dbReference type="EMBL" id="NBZ89873.1"/>
    </source>
</evidence>
<dbReference type="EMBL" id="JAABNR010000037">
    <property type="protein sequence ID" value="NBZ89873.1"/>
    <property type="molecule type" value="Genomic_DNA"/>
</dbReference>
<evidence type="ECO:0000256" key="1">
    <source>
        <dbReference type="ARBA" id="ARBA00009387"/>
    </source>
</evidence>
<dbReference type="RefSeq" id="WP_168776663.1">
    <property type="nucleotide sequence ID" value="NZ_JAABNR010000037.1"/>
</dbReference>
<keyword evidence="5" id="KW-1185">Reference proteome</keyword>
<dbReference type="InterPro" id="IPR008258">
    <property type="entry name" value="Transglycosylase_SLT_dom_1"/>
</dbReference>
<dbReference type="AlphaFoldDB" id="A0AAE4YEJ2"/>
<proteinExistence type="inferred from homology"/>
<protein>
    <submittedName>
        <fullName evidence="4">Transglycosylase SLT domain-containing protein</fullName>
    </submittedName>
</protein>
<dbReference type="SUPFAM" id="SSF53955">
    <property type="entry name" value="Lysozyme-like"/>
    <property type="match status" value="1"/>
</dbReference>
<feature type="domain" description="Transglycosylase SLT" evidence="3">
    <location>
        <begin position="79"/>
        <end position="146"/>
    </location>
</feature>
<dbReference type="Gene3D" id="1.10.530.10">
    <property type="match status" value="1"/>
</dbReference>
<reference evidence="4" key="1">
    <citation type="submission" date="2020-01" db="EMBL/GenBank/DDBJ databases">
        <authorList>
            <person name="Chen W.-M."/>
        </authorList>
    </citation>
    <scope>NUCLEOTIDE SEQUENCE</scope>
    <source>
        <strain evidence="4">CYK-10</strain>
    </source>
</reference>
<feature type="signal peptide" evidence="2">
    <location>
        <begin position="1"/>
        <end position="22"/>
    </location>
</feature>
<dbReference type="Pfam" id="PF01464">
    <property type="entry name" value="SLT"/>
    <property type="match status" value="1"/>
</dbReference>
<feature type="chain" id="PRO_5042103015" evidence="2">
    <location>
        <begin position="23"/>
        <end position="196"/>
    </location>
</feature>
<sequence length="196" mass="20754">MFKLILSAATLSLALAPVTAEARQKKVELPAMRWDHAAEASEWTKVALAVVADHDSQLANVVPADIEAYCPGYASASVEERRAFWVAVLSATAKYESSFNEAAVGGKGRYIGLMQIMPATAKHSGCEATSVAALKDGQANLACAIRIAAPKVAADGMVAGKGNRGIARDWGPWASSRKRAAMAEWTREQSYCRAGA</sequence>
<comment type="caution">
    <text evidence="4">The sequence shown here is derived from an EMBL/GenBank/DDBJ whole genome shotgun (WGS) entry which is preliminary data.</text>
</comment>